<dbReference type="OrthoDB" id="5568181at2759"/>
<sequence length="224" mass="25208">MDLKTVERGAELAVLKNKLILLIESFDIFLQSLQKEIHNSISWNEILVRFNILAAKYSSLIDDVTFLSSLNGSSSLNRTVVFPGSEAAVPFDSILQQKISVLLRSKLTPKLEQAEKLILNNIKLFSLNNPNNASQAFENTDAQSQQLKKWKNLVEIQDTISLSLFQSFSKLAEENLKPRITSGQNLSYLDDNSTQKVGDAVHHEDEIPLEHIIRFISSGIKPEE</sequence>
<comment type="caution">
    <text evidence="1">The sequence shown here is derived from an EMBL/GenBank/DDBJ whole genome shotgun (WGS) entry which is preliminary data.</text>
</comment>
<evidence type="ECO:0000313" key="2">
    <source>
        <dbReference type="Proteomes" id="UP000245609"/>
    </source>
</evidence>
<name>A0A2T9ZHU7_9FUNG</name>
<dbReference type="EMBL" id="MBFS01000154">
    <property type="protein sequence ID" value="PVV04165.1"/>
    <property type="molecule type" value="Genomic_DNA"/>
</dbReference>
<proteinExistence type="predicted"/>
<reference evidence="1 2" key="1">
    <citation type="journal article" date="2018" name="MBio">
        <title>Comparative Genomics Reveals the Core Gene Toolbox for the Fungus-Insect Symbiosis.</title>
        <authorList>
            <person name="Wang Y."/>
            <person name="Stata M."/>
            <person name="Wang W."/>
            <person name="Stajich J.E."/>
            <person name="White M.M."/>
            <person name="Moncalvo J.M."/>
        </authorList>
    </citation>
    <scope>NUCLEOTIDE SEQUENCE [LARGE SCALE GENOMIC DNA]</scope>
    <source>
        <strain evidence="1 2">SC-DP-2</strain>
    </source>
</reference>
<protein>
    <recommendedName>
        <fullName evidence="3">Mediator complex subunit 8</fullName>
    </recommendedName>
</protein>
<gene>
    <name evidence="1" type="ORF">BB560_001348</name>
</gene>
<dbReference type="AlphaFoldDB" id="A0A2T9ZHU7"/>
<organism evidence="1 2">
    <name type="scientific">Smittium megazygosporum</name>
    <dbReference type="NCBI Taxonomy" id="133381"/>
    <lineage>
        <taxon>Eukaryota</taxon>
        <taxon>Fungi</taxon>
        <taxon>Fungi incertae sedis</taxon>
        <taxon>Zoopagomycota</taxon>
        <taxon>Kickxellomycotina</taxon>
        <taxon>Harpellomycetes</taxon>
        <taxon>Harpellales</taxon>
        <taxon>Legeriomycetaceae</taxon>
        <taxon>Smittium</taxon>
    </lineage>
</organism>
<dbReference type="Proteomes" id="UP000245609">
    <property type="component" value="Unassembled WGS sequence"/>
</dbReference>
<keyword evidence="2" id="KW-1185">Reference proteome</keyword>
<accession>A0A2T9ZHU7</accession>
<evidence type="ECO:0008006" key="3">
    <source>
        <dbReference type="Google" id="ProtNLM"/>
    </source>
</evidence>
<evidence type="ECO:0000313" key="1">
    <source>
        <dbReference type="EMBL" id="PVV04165.1"/>
    </source>
</evidence>